<dbReference type="STRING" id="254161.SAMN05216256_10881"/>
<dbReference type="EMBL" id="MUBC01000002">
    <property type="protein sequence ID" value="ONM45636.1"/>
    <property type="molecule type" value="Genomic_DNA"/>
</dbReference>
<dbReference type="InterPro" id="IPR036390">
    <property type="entry name" value="WH_DNA-bd_sf"/>
</dbReference>
<keyword evidence="1" id="KW-0805">Transcription regulation</keyword>
<evidence type="ECO:0000259" key="4">
    <source>
        <dbReference type="PROSITE" id="PS50949"/>
    </source>
</evidence>
<dbReference type="InterPro" id="IPR000524">
    <property type="entry name" value="Tscrpt_reg_HTH_GntR"/>
</dbReference>
<feature type="domain" description="HTH gntR-type" evidence="4">
    <location>
        <begin position="28"/>
        <end position="95"/>
    </location>
</feature>
<dbReference type="SMART" id="SM00345">
    <property type="entry name" value="HTH_GNTR"/>
    <property type="match status" value="1"/>
</dbReference>
<dbReference type="PANTHER" id="PTHR43537:SF53">
    <property type="entry name" value="HTH-TYPE TRANSCRIPTIONAL REPRESSOR NANR"/>
    <property type="match status" value="1"/>
</dbReference>
<dbReference type="InterPro" id="IPR011711">
    <property type="entry name" value="GntR_C"/>
</dbReference>
<dbReference type="SMART" id="SM00895">
    <property type="entry name" value="FCD"/>
    <property type="match status" value="1"/>
</dbReference>
<organism evidence="5 6">
    <name type="scientific">Halopseudomonas pachastrellae</name>
    <dbReference type="NCBI Taxonomy" id="254161"/>
    <lineage>
        <taxon>Bacteria</taxon>
        <taxon>Pseudomonadati</taxon>
        <taxon>Pseudomonadota</taxon>
        <taxon>Gammaproteobacteria</taxon>
        <taxon>Pseudomonadales</taxon>
        <taxon>Pseudomonadaceae</taxon>
        <taxon>Halopseudomonas</taxon>
    </lineage>
</organism>
<evidence type="ECO:0000313" key="5">
    <source>
        <dbReference type="EMBL" id="ONM45636.1"/>
    </source>
</evidence>
<keyword evidence="3" id="KW-0804">Transcription</keyword>
<dbReference type="Gene3D" id="1.10.10.10">
    <property type="entry name" value="Winged helix-like DNA-binding domain superfamily/Winged helix DNA-binding domain"/>
    <property type="match status" value="1"/>
</dbReference>
<evidence type="ECO:0000313" key="6">
    <source>
        <dbReference type="Proteomes" id="UP000242847"/>
    </source>
</evidence>
<dbReference type="GO" id="GO:0003677">
    <property type="term" value="F:DNA binding"/>
    <property type="evidence" value="ECO:0007669"/>
    <property type="project" value="UniProtKB-KW"/>
</dbReference>
<evidence type="ECO:0000256" key="2">
    <source>
        <dbReference type="ARBA" id="ARBA00023125"/>
    </source>
</evidence>
<proteinExistence type="predicted"/>
<protein>
    <submittedName>
        <fullName evidence="5">GntR family transcriptional regulator</fullName>
    </submittedName>
</protein>
<gene>
    <name evidence="5" type="ORF">BXT89_01420</name>
</gene>
<dbReference type="OrthoDB" id="5243844at2"/>
<dbReference type="Pfam" id="PF07729">
    <property type="entry name" value="FCD"/>
    <property type="match status" value="1"/>
</dbReference>
<dbReference type="AlphaFoldDB" id="A0A1S8DLD5"/>
<dbReference type="SUPFAM" id="SSF48008">
    <property type="entry name" value="GntR ligand-binding domain-like"/>
    <property type="match status" value="1"/>
</dbReference>
<dbReference type="Proteomes" id="UP000242847">
    <property type="component" value="Unassembled WGS sequence"/>
</dbReference>
<dbReference type="SUPFAM" id="SSF46785">
    <property type="entry name" value="Winged helix' DNA-binding domain"/>
    <property type="match status" value="1"/>
</dbReference>
<evidence type="ECO:0000256" key="1">
    <source>
        <dbReference type="ARBA" id="ARBA00023015"/>
    </source>
</evidence>
<keyword evidence="6" id="KW-1185">Reference proteome</keyword>
<dbReference type="InterPro" id="IPR008920">
    <property type="entry name" value="TF_FadR/GntR_C"/>
</dbReference>
<dbReference type="Pfam" id="PF00392">
    <property type="entry name" value="GntR"/>
    <property type="match status" value="1"/>
</dbReference>
<accession>A0A1S8DLD5</accession>
<evidence type="ECO:0000256" key="3">
    <source>
        <dbReference type="ARBA" id="ARBA00023163"/>
    </source>
</evidence>
<sequence length="251" mass="26600">MTARRVASVLRAADKGSATSSPATGAGAQRHERIYQAISSAIIEHRLQPGARLREDALAEVFGVSRTGIRKVLQRLAMDQLITLTPGKGASVTRPSAEEAREVFEARRLVEGGLMQPLAQVLDAKGVEQLRALAAQEQVALEAGEQSEAIQCSAKFHSALAALAGNETLATFVVQLCSRSSLILAVYGNAGNLGCDCTDHQQLLALLEQGDGKAAADFMAKHLDAIEASLSIGDEPQAVPDLQDVFAGYRR</sequence>
<dbReference type="PROSITE" id="PS50949">
    <property type="entry name" value="HTH_GNTR"/>
    <property type="match status" value="1"/>
</dbReference>
<comment type="caution">
    <text evidence="5">The sequence shown here is derived from an EMBL/GenBank/DDBJ whole genome shotgun (WGS) entry which is preliminary data.</text>
</comment>
<dbReference type="RefSeq" id="WP_083723935.1">
    <property type="nucleotide sequence ID" value="NZ_FOUD01000008.1"/>
</dbReference>
<dbReference type="CDD" id="cd07377">
    <property type="entry name" value="WHTH_GntR"/>
    <property type="match status" value="1"/>
</dbReference>
<reference evidence="5 6" key="1">
    <citation type="submission" date="2017-01" db="EMBL/GenBank/DDBJ databases">
        <title>Draft genome sequence of Pseudomonas pachastrellae type strain CCUG 46540T from a deep sea.</title>
        <authorList>
            <person name="Gomila M."/>
            <person name="Mulet M."/>
            <person name="Lalucat J."/>
            <person name="Garcia-Valdes E."/>
        </authorList>
    </citation>
    <scope>NUCLEOTIDE SEQUENCE [LARGE SCALE GENOMIC DNA]</scope>
    <source>
        <strain evidence="5 6">CCUG 46540</strain>
    </source>
</reference>
<name>A0A1S8DLD5_9GAMM</name>
<dbReference type="Gene3D" id="1.20.120.530">
    <property type="entry name" value="GntR ligand-binding domain-like"/>
    <property type="match status" value="1"/>
</dbReference>
<keyword evidence="2" id="KW-0238">DNA-binding</keyword>
<dbReference type="PANTHER" id="PTHR43537">
    <property type="entry name" value="TRANSCRIPTIONAL REGULATOR, GNTR FAMILY"/>
    <property type="match status" value="1"/>
</dbReference>
<dbReference type="GO" id="GO:0003700">
    <property type="term" value="F:DNA-binding transcription factor activity"/>
    <property type="evidence" value="ECO:0007669"/>
    <property type="project" value="InterPro"/>
</dbReference>
<dbReference type="InterPro" id="IPR036388">
    <property type="entry name" value="WH-like_DNA-bd_sf"/>
</dbReference>